<proteinExistence type="predicted"/>
<accession>A0A7W9TP86</accession>
<evidence type="ECO:0000313" key="3">
    <source>
        <dbReference type="Proteomes" id="UP000541136"/>
    </source>
</evidence>
<dbReference type="AlphaFoldDB" id="A0A7W9TP86"/>
<name>A0A7W9TP86_CASDE</name>
<dbReference type="RefSeq" id="WP_151025070.1">
    <property type="nucleotide sequence ID" value="NZ_JACHIB010000013.1"/>
</dbReference>
<reference evidence="2 3" key="1">
    <citation type="submission" date="2020-08" db="EMBL/GenBank/DDBJ databases">
        <title>Genomic Encyclopedia of Type Strains, Phase IV (KMG-IV): sequencing the most valuable type-strain genomes for metagenomic binning, comparative biology and taxonomic classification.</title>
        <authorList>
            <person name="Goeker M."/>
        </authorList>
    </citation>
    <scope>NUCLEOTIDE SEQUENCE [LARGE SCALE GENOMIC DNA]</scope>
    <source>
        <strain evidence="2 3">DSM 12141</strain>
    </source>
</reference>
<evidence type="ECO:0000256" key="1">
    <source>
        <dbReference type="SAM" id="SignalP"/>
    </source>
</evidence>
<feature type="chain" id="PRO_5030709243" description="DUF3108 domain-containing protein" evidence="1">
    <location>
        <begin position="28"/>
        <end position="246"/>
    </location>
</feature>
<protein>
    <recommendedName>
        <fullName evidence="4">DUF3108 domain-containing protein</fullName>
    </recommendedName>
</protein>
<evidence type="ECO:0000313" key="2">
    <source>
        <dbReference type="EMBL" id="MBB6084279.1"/>
    </source>
</evidence>
<gene>
    <name evidence="2" type="ORF">HNR28_002324</name>
</gene>
<dbReference type="Proteomes" id="UP000541136">
    <property type="component" value="Unassembled WGS sequence"/>
</dbReference>
<evidence type="ECO:0008006" key="4">
    <source>
        <dbReference type="Google" id="ProtNLM"/>
    </source>
</evidence>
<sequence length="246" mass="25936">MNPSVPPLRPPSMLMAVLLLCAGPACAAPAPWDPARAAALAEWSWAAPLAFDLPGARLQVRRFRAPMAPVDAARRLTRAAASRFDRLQFSGPVLSLSGVHEGRHWLAQLRPADDGGAGTVGLLSSLGPEDRREAGFDPAQIAPPGARAVLRASSRMAGGTGLLASYLCPGPYPRVAAAVRRALWERRWRPVAAAAGSGEVAGSARAQAAPLAGEWARPDGGRLTVHLHPRADTVALTFWHRPKEAS</sequence>
<dbReference type="EMBL" id="JACHIB010000013">
    <property type="protein sequence ID" value="MBB6084279.1"/>
    <property type="molecule type" value="Genomic_DNA"/>
</dbReference>
<keyword evidence="1" id="KW-0732">Signal</keyword>
<organism evidence="2 3">
    <name type="scientific">Castellaniella defragrans</name>
    <name type="common">Alcaligenes defragrans</name>
    <dbReference type="NCBI Taxonomy" id="75697"/>
    <lineage>
        <taxon>Bacteria</taxon>
        <taxon>Pseudomonadati</taxon>
        <taxon>Pseudomonadota</taxon>
        <taxon>Betaproteobacteria</taxon>
        <taxon>Burkholderiales</taxon>
        <taxon>Alcaligenaceae</taxon>
        <taxon>Castellaniella</taxon>
    </lineage>
</organism>
<feature type="signal peptide" evidence="1">
    <location>
        <begin position="1"/>
        <end position="27"/>
    </location>
</feature>
<comment type="caution">
    <text evidence="2">The sequence shown here is derived from an EMBL/GenBank/DDBJ whole genome shotgun (WGS) entry which is preliminary data.</text>
</comment>